<keyword evidence="1" id="KW-0472">Membrane</keyword>
<feature type="transmembrane region" description="Helical" evidence="1">
    <location>
        <begin position="48"/>
        <end position="71"/>
    </location>
</feature>
<evidence type="ECO:0000313" key="3">
    <source>
        <dbReference type="Proteomes" id="UP000641588"/>
    </source>
</evidence>
<dbReference type="Pfam" id="PF14089">
    <property type="entry name" value="KbaA"/>
    <property type="match status" value="1"/>
</dbReference>
<accession>A0A972K1L4</accession>
<dbReference type="SMART" id="SM01251">
    <property type="entry name" value="KbaA"/>
    <property type="match status" value="1"/>
</dbReference>
<protein>
    <submittedName>
        <fullName evidence="2">KinB signaling pathway activation protein</fullName>
    </submittedName>
</protein>
<feature type="transmembrane region" description="Helical" evidence="1">
    <location>
        <begin position="141"/>
        <end position="160"/>
    </location>
</feature>
<evidence type="ECO:0000256" key="1">
    <source>
        <dbReference type="SAM" id="Phobius"/>
    </source>
</evidence>
<keyword evidence="1" id="KW-0812">Transmembrane</keyword>
<dbReference type="InterPro" id="IPR024164">
    <property type="entry name" value="KinB-signalling_activ"/>
</dbReference>
<dbReference type="PIRSF" id="PIRSF029886">
    <property type="entry name" value="KBAA"/>
    <property type="match status" value="1"/>
</dbReference>
<proteinExistence type="predicted"/>
<feature type="transmembrane region" description="Helical" evidence="1">
    <location>
        <begin position="115"/>
        <end position="134"/>
    </location>
</feature>
<feature type="transmembrane region" description="Helical" evidence="1">
    <location>
        <begin position="83"/>
        <end position="103"/>
    </location>
</feature>
<sequence>MTLRKWFYLFWTTLFIGAGAALVIGLILQTTDQQFTLLGGKEIGFNAVTMLLGGAMISVLSQMGFFAYLIIRFLAIGLVRSKWIWDTLQIILIAVTVFDLIYFRHMGTEGNWISYMILPLSMLVIAIGTALWKVKLTNRNGFIPTLFFMTAVTAIEAVPALRLNSFASTLFMMVPLMASNAWQILILSKVLNTKKEPL</sequence>
<name>A0A972K1L4_9BACL</name>
<keyword evidence="3" id="KW-1185">Reference proteome</keyword>
<reference evidence="2" key="1">
    <citation type="submission" date="2019-10" db="EMBL/GenBank/DDBJ databases">
        <title>Description of Paenibacillus glebae sp. nov.</title>
        <authorList>
            <person name="Carlier A."/>
            <person name="Qi S."/>
        </authorList>
    </citation>
    <scope>NUCLEOTIDE SEQUENCE</scope>
    <source>
        <strain evidence="2">LMG 31456</strain>
    </source>
</reference>
<evidence type="ECO:0000313" key="2">
    <source>
        <dbReference type="EMBL" id="NOU92917.1"/>
    </source>
</evidence>
<organism evidence="2 3">
    <name type="scientific">Paenibacillus foliorum</name>
    <dbReference type="NCBI Taxonomy" id="2654974"/>
    <lineage>
        <taxon>Bacteria</taxon>
        <taxon>Bacillati</taxon>
        <taxon>Bacillota</taxon>
        <taxon>Bacilli</taxon>
        <taxon>Bacillales</taxon>
        <taxon>Paenibacillaceae</taxon>
        <taxon>Paenibacillus</taxon>
    </lineage>
</organism>
<comment type="caution">
    <text evidence="2">The sequence shown here is derived from an EMBL/GenBank/DDBJ whole genome shotgun (WGS) entry which is preliminary data.</text>
</comment>
<keyword evidence="1" id="KW-1133">Transmembrane helix</keyword>
<dbReference type="Proteomes" id="UP000641588">
    <property type="component" value="Unassembled WGS sequence"/>
</dbReference>
<dbReference type="EMBL" id="WHOD01000023">
    <property type="protein sequence ID" value="NOU92917.1"/>
    <property type="molecule type" value="Genomic_DNA"/>
</dbReference>
<dbReference type="AlphaFoldDB" id="A0A972K1L4"/>
<feature type="transmembrane region" description="Helical" evidence="1">
    <location>
        <begin position="7"/>
        <end position="28"/>
    </location>
</feature>
<gene>
    <name evidence="2" type="ORF">GC093_06670</name>
</gene>
<feature type="transmembrane region" description="Helical" evidence="1">
    <location>
        <begin position="166"/>
        <end position="187"/>
    </location>
</feature>
<dbReference type="RefSeq" id="WP_171651114.1">
    <property type="nucleotide sequence ID" value="NZ_WHOD01000023.1"/>
</dbReference>
<dbReference type="GO" id="GO:0045881">
    <property type="term" value="P:positive regulation of sporulation resulting in formation of a cellular spore"/>
    <property type="evidence" value="ECO:0007669"/>
    <property type="project" value="InterPro"/>
</dbReference>